<keyword evidence="3" id="KW-1185">Reference proteome</keyword>
<dbReference type="PROSITE" id="PS51832">
    <property type="entry name" value="HD_GYP"/>
    <property type="match status" value="1"/>
</dbReference>
<name>A0A7D5V992_9NEIS</name>
<dbReference type="Proteomes" id="UP000510822">
    <property type="component" value="Chromosome"/>
</dbReference>
<dbReference type="EMBL" id="CP058952">
    <property type="protein sequence ID" value="QLI81457.1"/>
    <property type="molecule type" value="Genomic_DNA"/>
</dbReference>
<dbReference type="InterPro" id="IPR003607">
    <property type="entry name" value="HD/PDEase_dom"/>
</dbReference>
<dbReference type="InterPro" id="IPR037522">
    <property type="entry name" value="HD_GYP_dom"/>
</dbReference>
<dbReference type="AlphaFoldDB" id="A0A7D5V992"/>
<proteinExistence type="predicted"/>
<dbReference type="CDD" id="cd00077">
    <property type="entry name" value="HDc"/>
    <property type="match status" value="1"/>
</dbReference>
<dbReference type="SUPFAM" id="SSF109604">
    <property type="entry name" value="HD-domain/PDEase-like"/>
    <property type="match status" value="1"/>
</dbReference>
<accession>A0A7D5V992</accession>
<protein>
    <submittedName>
        <fullName evidence="2">HD-GYP domain-containing protein</fullName>
    </submittedName>
</protein>
<feature type="domain" description="HD-GYP" evidence="1">
    <location>
        <begin position="21"/>
        <end position="216"/>
    </location>
</feature>
<dbReference type="PANTHER" id="PTHR43155:SF2">
    <property type="entry name" value="CYCLIC DI-GMP PHOSPHODIESTERASE PA4108"/>
    <property type="match status" value="1"/>
</dbReference>
<dbReference type="GO" id="GO:0008081">
    <property type="term" value="F:phosphoric diester hydrolase activity"/>
    <property type="evidence" value="ECO:0007669"/>
    <property type="project" value="UniProtKB-ARBA"/>
</dbReference>
<organism evidence="2 3">
    <name type="scientific">Chitinibacter fontanus</name>
    <dbReference type="NCBI Taxonomy" id="1737446"/>
    <lineage>
        <taxon>Bacteria</taxon>
        <taxon>Pseudomonadati</taxon>
        <taxon>Pseudomonadota</taxon>
        <taxon>Betaproteobacteria</taxon>
        <taxon>Neisseriales</taxon>
        <taxon>Chitinibacteraceae</taxon>
        <taxon>Chitinibacter</taxon>
    </lineage>
</organism>
<dbReference type="KEGG" id="cfon:HZU75_07920"/>
<sequence length="302" mass="32737">MFFKTSANSELAKLKTQLSGQQKSLLASLLASAWVVEARDPYTGGHLWRVAMYSARLATALGLSRLETNRIAMAGFLHDLGKIGIPDAILRKPEKLTDDEYAVIKTHPRIGERLIAHHPFAPLVIKAIVGHHEMPNGRGYPEGLLGAEMSLDAKIVAISDAFDAMTSSRPYRKGMPIAKALNIIESELGQQFDQQCGEVFVRLGRAGEFDHIVSHSDDGIPLGHCMMCGPTLVRVRNAQAGDTLACPSCCGEYQWAASETGELTAKPTGHKASAEALAPKADELLIESLIGQWENVLELINS</sequence>
<evidence type="ECO:0000313" key="2">
    <source>
        <dbReference type="EMBL" id="QLI81457.1"/>
    </source>
</evidence>
<dbReference type="PANTHER" id="PTHR43155">
    <property type="entry name" value="CYCLIC DI-GMP PHOSPHODIESTERASE PA4108-RELATED"/>
    <property type="match status" value="1"/>
</dbReference>
<evidence type="ECO:0000313" key="3">
    <source>
        <dbReference type="Proteomes" id="UP000510822"/>
    </source>
</evidence>
<reference evidence="2 3" key="1">
    <citation type="journal article" date="2016" name="Int. J. Syst. Evol. Microbiol.">
        <title>Chitinibacter fontanus sp. nov., isolated from a spring.</title>
        <authorList>
            <person name="Sheu S.Y."/>
            <person name="Li Y.S."/>
            <person name="Young C.C."/>
            <person name="Chen W.M."/>
        </authorList>
    </citation>
    <scope>NUCLEOTIDE SEQUENCE [LARGE SCALE GENOMIC DNA]</scope>
    <source>
        <strain evidence="2 3">STM-7</strain>
    </source>
</reference>
<dbReference type="RefSeq" id="WP_180308583.1">
    <property type="nucleotide sequence ID" value="NZ_CP058952.1"/>
</dbReference>
<dbReference type="SMART" id="SM00471">
    <property type="entry name" value="HDc"/>
    <property type="match status" value="1"/>
</dbReference>
<evidence type="ECO:0000259" key="1">
    <source>
        <dbReference type="PROSITE" id="PS51832"/>
    </source>
</evidence>
<dbReference type="Pfam" id="PF13487">
    <property type="entry name" value="HD_5"/>
    <property type="match status" value="1"/>
</dbReference>
<gene>
    <name evidence="2" type="ORF">HZU75_07920</name>
</gene>
<dbReference type="Gene3D" id="1.10.3210.10">
    <property type="entry name" value="Hypothetical protein af1432"/>
    <property type="match status" value="1"/>
</dbReference>